<gene>
    <name evidence="8" type="primary">atsA_1</name>
    <name evidence="8" type="ORF">STSP2_00119</name>
</gene>
<dbReference type="AlphaFoldDB" id="A0A1U9NGC3"/>
<dbReference type="EC" id="3.1.6.1" evidence="8"/>
<dbReference type="FunFam" id="3.40.720.10:FF:000065">
    <property type="entry name" value="Arylsulfatase A"/>
    <property type="match status" value="1"/>
</dbReference>
<feature type="domain" description="Sulfatase N-terminal" evidence="7">
    <location>
        <begin position="45"/>
        <end position="386"/>
    </location>
</feature>
<dbReference type="InterPro" id="IPR019546">
    <property type="entry name" value="TAT_signal_bac_arc"/>
</dbReference>
<dbReference type="OrthoDB" id="9783154at2"/>
<keyword evidence="6" id="KW-0106">Calcium</keyword>
<dbReference type="EMBL" id="CP019791">
    <property type="protein sequence ID" value="AQT66981.1"/>
    <property type="molecule type" value="Genomic_DNA"/>
</dbReference>
<evidence type="ECO:0000313" key="8">
    <source>
        <dbReference type="EMBL" id="AQT66981.1"/>
    </source>
</evidence>
<dbReference type="PROSITE" id="PS00523">
    <property type="entry name" value="SULFATASE_1"/>
    <property type="match status" value="1"/>
</dbReference>
<dbReference type="Proteomes" id="UP000189674">
    <property type="component" value="Chromosome"/>
</dbReference>
<dbReference type="GO" id="GO:0004065">
    <property type="term" value="F:arylsulfatase activity"/>
    <property type="evidence" value="ECO:0007669"/>
    <property type="project" value="UniProtKB-EC"/>
</dbReference>
<evidence type="ECO:0000259" key="7">
    <source>
        <dbReference type="Pfam" id="PF00884"/>
    </source>
</evidence>
<protein>
    <submittedName>
        <fullName evidence="8">Arylsulfatase</fullName>
        <ecNumber evidence="8">3.1.6.1</ecNumber>
    </submittedName>
</protein>
<organism evidence="8 9">
    <name type="scientific">Anaerohalosphaera lusitana</name>
    <dbReference type="NCBI Taxonomy" id="1936003"/>
    <lineage>
        <taxon>Bacteria</taxon>
        <taxon>Pseudomonadati</taxon>
        <taxon>Planctomycetota</taxon>
        <taxon>Phycisphaerae</taxon>
        <taxon>Sedimentisphaerales</taxon>
        <taxon>Anaerohalosphaeraceae</taxon>
        <taxon>Anaerohalosphaera</taxon>
    </lineage>
</organism>
<keyword evidence="4" id="KW-0732">Signal</keyword>
<dbReference type="CDD" id="cd16144">
    <property type="entry name" value="ARS_like"/>
    <property type="match status" value="1"/>
</dbReference>
<keyword evidence="3" id="KW-0479">Metal-binding</keyword>
<name>A0A1U9NGC3_9BACT</name>
<dbReference type="InterPro" id="IPR017850">
    <property type="entry name" value="Alkaline_phosphatase_core_sf"/>
</dbReference>
<dbReference type="Gene3D" id="3.30.1120.10">
    <property type="match status" value="1"/>
</dbReference>
<dbReference type="InterPro" id="IPR006311">
    <property type="entry name" value="TAT_signal"/>
</dbReference>
<evidence type="ECO:0000256" key="5">
    <source>
        <dbReference type="ARBA" id="ARBA00022801"/>
    </source>
</evidence>
<proteinExistence type="inferred from homology"/>
<evidence type="ECO:0000256" key="2">
    <source>
        <dbReference type="ARBA" id="ARBA00008779"/>
    </source>
</evidence>
<accession>A0A1U9NGC3</accession>
<dbReference type="PROSITE" id="PS00149">
    <property type="entry name" value="SULFATASE_2"/>
    <property type="match status" value="1"/>
</dbReference>
<dbReference type="RefSeq" id="WP_146658860.1">
    <property type="nucleotide sequence ID" value="NZ_CP019791.1"/>
</dbReference>
<evidence type="ECO:0000256" key="1">
    <source>
        <dbReference type="ARBA" id="ARBA00001913"/>
    </source>
</evidence>
<dbReference type="PANTHER" id="PTHR42693:SF42">
    <property type="entry name" value="ARYLSULFATASE G"/>
    <property type="match status" value="1"/>
</dbReference>
<dbReference type="Pfam" id="PF00884">
    <property type="entry name" value="Sulfatase"/>
    <property type="match status" value="1"/>
</dbReference>
<evidence type="ECO:0000256" key="4">
    <source>
        <dbReference type="ARBA" id="ARBA00022729"/>
    </source>
</evidence>
<dbReference type="InterPro" id="IPR050738">
    <property type="entry name" value="Sulfatase"/>
</dbReference>
<dbReference type="PANTHER" id="PTHR42693">
    <property type="entry name" value="ARYLSULFATASE FAMILY MEMBER"/>
    <property type="match status" value="1"/>
</dbReference>
<dbReference type="PROSITE" id="PS51257">
    <property type="entry name" value="PROKAR_LIPOPROTEIN"/>
    <property type="match status" value="1"/>
</dbReference>
<comment type="similarity">
    <text evidence="2">Belongs to the sulfatase family.</text>
</comment>
<dbReference type="NCBIfam" id="TIGR01409">
    <property type="entry name" value="TAT_signal_seq"/>
    <property type="match status" value="1"/>
</dbReference>
<dbReference type="InterPro" id="IPR000917">
    <property type="entry name" value="Sulfatase_N"/>
</dbReference>
<evidence type="ECO:0000313" key="9">
    <source>
        <dbReference type="Proteomes" id="UP000189674"/>
    </source>
</evidence>
<keyword evidence="5 8" id="KW-0378">Hydrolase</keyword>
<dbReference type="Gene3D" id="3.40.720.10">
    <property type="entry name" value="Alkaline Phosphatase, subunit A"/>
    <property type="match status" value="1"/>
</dbReference>
<evidence type="ECO:0000256" key="3">
    <source>
        <dbReference type="ARBA" id="ARBA00022723"/>
    </source>
</evidence>
<keyword evidence="9" id="KW-1185">Reference proteome</keyword>
<dbReference type="InterPro" id="IPR024607">
    <property type="entry name" value="Sulfatase_CS"/>
</dbReference>
<dbReference type="GO" id="GO:0046872">
    <property type="term" value="F:metal ion binding"/>
    <property type="evidence" value="ECO:0007669"/>
    <property type="project" value="UniProtKB-KW"/>
</dbReference>
<reference evidence="9" key="1">
    <citation type="submission" date="2017-02" db="EMBL/GenBank/DDBJ databases">
        <title>Comparative genomics and description of representatives of a novel lineage of planctomycetes thriving in anoxic sediments.</title>
        <authorList>
            <person name="Spring S."/>
            <person name="Bunk B."/>
            <person name="Sproer C."/>
        </authorList>
    </citation>
    <scope>NUCLEOTIDE SEQUENCE [LARGE SCALE GENOMIC DNA]</scope>
    <source>
        <strain evidence="9">ST-NAGAB-D1</strain>
    </source>
</reference>
<dbReference type="KEGG" id="alus:STSP2_00119"/>
<comment type="cofactor">
    <cofactor evidence="1">
        <name>Ca(2+)</name>
        <dbReference type="ChEBI" id="CHEBI:29108"/>
    </cofactor>
</comment>
<dbReference type="SUPFAM" id="SSF53649">
    <property type="entry name" value="Alkaline phosphatase-like"/>
    <property type="match status" value="1"/>
</dbReference>
<dbReference type="STRING" id="1936003.STSP2_00119"/>
<dbReference type="PROSITE" id="PS51318">
    <property type="entry name" value="TAT"/>
    <property type="match status" value="1"/>
</dbReference>
<sequence length="499" mass="55666" precursor="true">MNAGRYNRRDFLKLAGFAAGAAVTGCTGAAQNAGSNGGKSGKPLNFVFILADDLGWKDLGVYGSEFYETPNIDRLASEGMLFTDGYAACPVCSPTRASIMAGKYPARMDTTDWFGAPQPHNVRGHWLKKPLLPAPYVPQLPLEEVTIPEALKQHGYKTFFAGKWHLGHEGFYPEDQGFDVNIGGYFRGGPYTGKRYFSPYDNPKMENGPEGEHLPIRLGKETAKFVTENKERPFLAYLSFYSVHTPLMTTEELKKKYQQKKKEMGLEAEWGKQGERRERLVQEHAVYAGMVEAMDTAVGIVLDELEEQGLAENTAVMFMSDNGGLSTSEGHPTSNVPLRAGKGWIYEGGIREPWIVKWPGVTKPGSTCDEPVISTDFYPTMLDMAGLPLMPEQHKDGVSIVPLLEGGDSLDREAIFWHYPHYGNQGGSPSAAVRAGEYKLIEWYEDDSVELYNLEKDISEEHDLSEKMPEKTAELRMMLHEWQEEVDAKMPKRNPNAAE</sequence>
<evidence type="ECO:0000256" key="6">
    <source>
        <dbReference type="ARBA" id="ARBA00022837"/>
    </source>
</evidence>